<comment type="caution">
    <text evidence="3">The sequence shown here is derived from an EMBL/GenBank/DDBJ whole genome shotgun (WGS) entry which is preliminary data.</text>
</comment>
<feature type="domain" description="HNH nuclease" evidence="2">
    <location>
        <begin position="172"/>
        <end position="244"/>
    </location>
</feature>
<reference evidence="3" key="1">
    <citation type="submission" date="2020-05" db="EMBL/GenBank/DDBJ databases">
        <title>Phylogenomic resolution of chytrid fungi.</title>
        <authorList>
            <person name="Stajich J.E."/>
            <person name="Amses K."/>
            <person name="Simmons R."/>
            <person name="Seto K."/>
            <person name="Myers J."/>
            <person name="Bonds A."/>
            <person name="Quandt C.A."/>
            <person name="Barry K."/>
            <person name="Liu P."/>
            <person name="Grigoriev I."/>
            <person name="Longcore J.E."/>
            <person name="James T.Y."/>
        </authorList>
    </citation>
    <scope>NUCLEOTIDE SEQUENCE</scope>
    <source>
        <strain evidence="3">JEL0318</strain>
    </source>
</reference>
<sequence length="373" mass="41830">MYELLQQQVAEPQLLKDAKDALASFVDWDKLKHLPPAERRRVQKERQLLNAMLQHAPNQTSMAKAILVHDEDQNLRCLAQNAWHFYLLHRAAGGKTPPVNTFSSGTSSPLEATSESSASQNTSALASAKEGEKKGEKKNASRDQKVVQECYNRDRYTCRLTARRSVQFADTEGDKGASYTEAAHIIPFALKSLDPEEKDLFATMMTYFAPHIPLSLDELDVLENTIVLSAIAHRAFGEFRWVVDCAVNDDEKVTYTVHHLKSELQELNRVILDKEGIRFESTEGAPLLIDEAPTLPPPSPIMFYLHAALARVLHASGRAEELQRVVRDAGDDELFAQQAEIDKADIEVVQQAFKIMDGEGWVRYVGSGSEDWE</sequence>
<dbReference type="Pfam" id="PF13391">
    <property type="entry name" value="HNH_2"/>
    <property type="match status" value="1"/>
</dbReference>
<name>A0AAD5S0Q1_9FUNG</name>
<evidence type="ECO:0000256" key="1">
    <source>
        <dbReference type="SAM" id="MobiDB-lite"/>
    </source>
</evidence>
<gene>
    <name evidence="3" type="ORF">HK097_005301</name>
</gene>
<feature type="region of interest" description="Disordered" evidence="1">
    <location>
        <begin position="96"/>
        <end position="144"/>
    </location>
</feature>
<keyword evidence="4" id="KW-1185">Reference proteome</keyword>
<proteinExistence type="predicted"/>
<dbReference type="EMBL" id="JADGJD010002489">
    <property type="protein sequence ID" value="KAJ3032301.1"/>
    <property type="molecule type" value="Genomic_DNA"/>
</dbReference>
<accession>A0AAD5S0Q1</accession>
<organism evidence="3 4">
    <name type="scientific">Rhizophlyctis rosea</name>
    <dbReference type="NCBI Taxonomy" id="64517"/>
    <lineage>
        <taxon>Eukaryota</taxon>
        <taxon>Fungi</taxon>
        <taxon>Fungi incertae sedis</taxon>
        <taxon>Chytridiomycota</taxon>
        <taxon>Chytridiomycota incertae sedis</taxon>
        <taxon>Chytridiomycetes</taxon>
        <taxon>Rhizophlyctidales</taxon>
        <taxon>Rhizophlyctidaceae</taxon>
        <taxon>Rhizophlyctis</taxon>
    </lineage>
</organism>
<feature type="compositionally biased region" description="Polar residues" evidence="1">
    <location>
        <begin position="98"/>
        <end position="125"/>
    </location>
</feature>
<dbReference type="AlphaFoldDB" id="A0AAD5S0Q1"/>
<protein>
    <recommendedName>
        <fullName evidence="2">HNH nuclease domain-containing protein</fullName>
    </recommendedName>
</protein>
<feature type="compositionally biased region" description="Basic and acidic residues" evidence="1">
    <location>
        <begin position="129"/>
        <end position="144"/>
    </location>
</feature>
<dbReference type="Proteomes" id="UP001212841">
    <property type="component" value="Unassembled WGS sequence"/>
</dbReference>
<evidence type="ECO:0000313" key="3">
    <source>
        <dbReference type="EMBL" id="KAJ3032301.1"/>
    </source>
</evidence>
<evidence type="ECO:0000313" key="4">
    <source>
        <dbReference type="Proteomes" id="UP001212841"/>
    </source>
</evidence>
<dbReference type="InterPro" id="IPR003615">
    <property type="entry name" value="HNH_nuc"/>
</dbReference>
<evidence type="ECO:0000259" key="2">
    <source>
        <dbReference type="Pfam" id="PF13391"/>
    </source>
</evidence>